<accession>A0A7J6NT56</accession>
<reference evidence="1 2" key="1">
    <citation type="submission" date="2020-04" db="EMBL/GenBank/DDBJ databases">
        <title>Perkinsus olseni comparative genomics.</title>
        <authorList>
            <person name="Bogema D.R."/>
        </authorList>
    </citation>
    <scope>NUCLEOTIDE SEQUENCE [LARGE SCALE GENOMIC DNA]</scope>
    <source>
        <strain evidence="1">00978-12</strain>
    </source>
</reference>
<gene>
    <name evidence="1" type="ORF">FOZ60_004918</name>
</gene>
<protein>
    <submittedName>
        <fullName evidence="1">Uncharacterized protein</fullName>
    </submittedName>
</protein>
<evidence type="ECO:0000313" key="1">
    <source>
        <dbReference type="EMBL" id="KAF4686727.1"/>
    </source>
</evidence>
<evidence type="ECO:0000313" key="2">
    <source>
        <dbReference type="Proteomes" id="UP000541610"/>
    </source>
</evidence>
<name>A0A7J6NT56_PEROL</name>
<sequence>MIACQSSFRGRLPYNPTVSRRLTVEGSSTGTWQAILLCERKLVGAKSVEWGRQSSRLKWGTIGRHVHHYDGRSISPFFGYLRSRLRDGYEATTSR</sequence>
<dbReference type="Proteomes" id="UP000541610">
    <property type="component" value="Unassembled WGS sequence"/>
</dbReference>
<dbReference type="AlphaFoldDB" id="A0A7J6NT56"/>
<dbReference type="EMBL" id="JABANP010000210">
    <property type="protein sequence ID" value="KAF4686727.1"/>
    <property type="molecule type" value="Genomic_DNA"/>
</dbReference>
<comment type="caution">
    <text evidence="1">The sequence shown here is derived from an EMBL/GenBank/DDBJ whole genome shotgun (WGS) entry which is preliminary data.</text>
</comment>
<organism evidence="1 2">
    <name type="scientific">Perkinsus olseni</name>
    <name type="common">Perkinsus atlanticus</name>
    <dbReference type="NCBI Taxonomy" id="32597"/>
    <lineage>
        <taxon>Eukaryota</taxon>
        <taxon>Sar</taxon>
        <taxon>Alveolata</taxon>
        <taxon>Perkinsozoa</taxon>
        <taxon>Perkinsea</taxon>
        <taxon>Perkinsida</taxon>
        <taxon>Perkinsidae</taxon>
        <taxon>Perkinsus</taxon>
    </lineage>
</organism>
<proteinExistence type="predicted"/>